<dbReference type="HOGENOM" id="CLU_116617_3_0_4"/>
<dbReference type="SMART" id="SM00670">
    <property type="entry name" value="PINc"/>
    <property type="match status" value="1"/>
</dbReference>
<dbReference type="InterPro" id="IPR002850">
    <property type="entry name" value="PIN_toxin-like"/>
</dbReference>
<dbReference type="NCBIfam" id="TIGR00305">
    <property type="entry name" value="putative toxin-antitoxin system toxin component, PIN family"/>
    <property type="match status" value="1"/>
</dbReference>
<evidence type="ECO:0000259" key="1">
    <source>
        <dbReference type="SMART" id="SM00670"/>
    </source>
</evidence>
<dbReference type="STRING" id="1458426.SMCB_0553"/>
<protein>
    <submittedName>
        <fullName evidence="2">Predicted nucleic acid-binding protein, contains PIN domain</fullName>
    </submittedName>
</protein>
<evidence type="ECO:0000313" key="2">
    <source>
        <dbReference type="EMBL" id="BAO82781.1"/>
    </source>
</evidence>
<dbReference type="OrthoDB" id="8904638at2"/>
<dbReference type="AlphaFoldDB" id="A0A060NK48"/>
<accession>A0A060NK48</accession>
<dbReference type="Pfam" id="PF13470">
    <property type="entry name" value="PIN_3"/>
    <property type="match status" value="1"/>
</dbReference>
<dbReference type="SUPFAM" id="SSF88723">
    <property type="entry name" value="PIN domain-like"/>
    <property type="match status" value="1"/>
</dbReference>
<sequence>MSGSSLRGIRLRLVLDTNVVVSGLLWGGHARRLLELALTDTIALYSSPVLVDELSQTLHYAKLTKRITALQTTAQALVAHYSAMVTLVVPQQVPRVIAKDADDDQVLACAVEARAHLIASGDQHLHSLGGNYLGVRIVTPAEAAGLLETP</sequence>
<keyword evidence="3" id="KW-1185">Reference proteome</keyword>
<dbReference type="InterPro" id="IPR002716">
    <property type="entry name" value="PIN_dom"/>
</dbReference>
<dbReference type="Proteomes" id="UP000066014">
    <property type="component" value="Chromosome"/>
</dbReference>
<dbReference type="KEGG" id="cbab:SMCB_0553"/>
<dbReference type="InterPro" id="IPR029060">
    <property type="entry name" value="PIN-like_dom_sf"/>
</dbReference>
<name>A0A060NK48_9BURK</name>
<reference evidence="2 3" key="1">
    <citation type="journal article" date="2014" name="Nat. Commun.">
        <title>Physiological and genomic features of highly alkaliphilic hydrogen-utilizing Betaproteobacteria from a continental serpentinizing site.</title>
        <authorList>
            <person name="Suzuki S."/>
            <person name="Kuenen J.G."/>
            <person name="Schipper K."/>
            <person name="van der Velde S."/>
            <person name="Ishii S."/>
            <person name="Wu A."/>
            <person name="Sorokin D.Y."/>
            <person name="Tenney A."/>
            <person name="Meng X.Y."/>
            <person name="Morrill P.L."/>
            <person name="Kamagata Y."/>
            <person name="Muyzer G."/>
            <person name="Nealson K.H."/>
        </authorList>
    </citation>
    <scope>NUCLEOTIDE SEQUENCE [LARGE SCALE GENOMIC DNA]</scope>
    <source>
        <strain evidence="2 3">B1</strain>
    </source>
</reference>
<dbReference type="PANTHER" id="PTHR34610">
    <property type="entry name" value="SSL7007 PROTEIN"/>
    <property type="match status" value="1"/>
</dbReference>
<dbReference type="RefSeq" id="WP_082027191.1">
    <property type="nucleotide sequence ID" value="NZ_AP014569.1"/>
</dbReference>
<proteinExistence type="predicted"/>
<organism evidence="2 3">
    <name type="scientific">Serpentinimonas maccroryi</name>
    <dbReference type="NCBI Taxonomy" id="1458426"/>
    <lineage>
        <taxon>Bacteria</taxon>
        <taxon>Pseudomonadati</taxon>
        <taxon>Pseudomonadota</taxon>
        <taxon>Betaproteobacteria</taxon>
        <taxon>Burkholderiales</taxon>
        <taxon>Comamonadaceae</taxon>
        <taxon>Serpentinimonas</taxon>
    </lineage>
</organism>
<gene>
    <name evidence="2" type="ORF">SMCB_0553</name>
</gene>
<dbReference type="PANTHER" id="PTHR34610:SF3">
    <property type="entry name" value="SSL7007 PROTEIN"/>
    <property type="match status" value="1"/>
</dbReference>
<evidence type="ECO:0000313" key="3">
    <source>
        <dbReference type="Proteomes" id="UP000066014"/>
    </source>
</evidence>
<dbReference type="EMBL" id="AP014569">
    <property type="protein sequence ID" value="BAO82781.1"/>
    <property type="molecule type" value="Genomic_DNA"/>
</dbReference>
<feature type="domain" description="PIN" evidence="1">
    <location>
        <begin position="11"/>
        <end position="127"/>
    </location>
</feature>